<dbReference type="InterPro" id="IPR013907">
    <property type="entry name" value="Sds3"/>
</dbReference>
<dbReference type="PANTHER" id="PTHR21964">
    <property type="entry name" value="BREAST CANCER METASTASIS-SUPPRESSOR 1"/>
    <property type="match status" value="1"/>
</dbReference>
<comment type="subcellular location">
    <subcellularLocation>
        <location evidence="1">Nucleus</location>
    </subcellularLocation>
</comment>
<feature type="region of interest" description="Disordered" evidence="6">
    <location>
        <begin position="221"/>
        <end position="273"/>
    </location>
</feature>
<feature type="compositionally biased region" description="Polar residues" evidence="6">
    <location>
        <begin position="524"/>
        <end position="541"/>
    </location>
</feature>
<proteinExistence type="predicted"/>
<accession>A0A2J6TFS0</accession>
<keyword evidence="8" id="KW-1185">Reference proteome</keyword>
<keyword evidence="2" id="KW-0678">Repressor</keyword>
<evidence type="ECO:0000313" key="8">
    <source>
        <dbReference type="Proteomes" id="UP000235371"/>
    </source>
</evidence>
<feature type="region of interest" description="Disordered" evidence="6">
    <location>
        <begin position="321"/>
        <end position="379"/>
    </location>
</feature>
<dbReference type="InParanoid" id="A0A2J6TFS0"/>
<keyword evidence="3" id="KW-0805">Transcription regulation</keyword>
<dbReference type="GO" id="GO:0010468">
    <property type="term" value="P:regulation of gene expression"/>
    <property type="evidence" value="ECO:0007669"/>
    <property type="project" value="UniProtKB-ARBA"/>
</dbReference>
<gene>
    <name evidence="7" type="ORF">K444DRAFT_662055</name>
</gene>
<evidence type="ECO:0000256" key="6">
    <source>
        <dbReference type="SAM" id="MobiDB-lite"/>
    </source>
</evidence>
<organism evidence="7 8">
    <name type="scientific">Hyaloscypha bicolor E</name>
    <dbReference type="NCBI Taxonomy" id="1095630"/>
    <lineage>
        <taxon>Eukaryota</taxon>
        <taxon>Fungi</taxon>
        <taxon>Dikarya</taxon>
        <taxon>Ascomycota</taxon>
        <taxon>Pezizomycotina</taxon>
        <taxon>Leotiomycetes</taxon>
        <taxon>Helotiales</taxon>
        <taxon>Hyaloscyphaceae</taxon>
        <taxon>Hyaloscypha</taxon>
        <taxon>Hyaloscypha bicolor</taxon>
    </lineage>
</organism>
<evidence type="ECO:0000256" key="5">
    <source>
        <dbReference type="ARBA" id="ARBA00023242"/>
    </source>
</evidence>
<dbReference type="AlphaFoldDB" id="A0A2J6TFS0"/>
<protein>
    <recommendedName>
        <fullName evidence="9">Deacetylase complex subunit protein</fullName>
    </recommendedName>
</protein>
<dbReference type="GO" id="GO:0005654">
    <property type="term" value="C:nucleoplasm"/>
    <property type="evidence" value="ECO:0007669"/>
    <property type="project" value="UniProtKB-ARBA"/>
</dbReference>
<evidence type="ECO:0000313" key="7">
    <source>
        <dbReference type="EMBL" id="PMD61860.1"/>
    </source>
</evidence>
<sequence length="550" mass="60555">MATMIPSPEVSPVIGASHRIDRQQSNSPPLQEQQLSKRDKRRSNLANRLVEITAQFSDNRDVHYRNQLQALQIDINLIGEADAHGDMPLPDSPAAIDTLVRENLQKNLMKAIGVNVPLRAGRVYADFAKEINDAMEDKDAMLAMHKRDFDVKLSELTADYAYRQKLASNEYHALSTTLRDRLINSVTSKKNRLAKDNASLELGENSNALLLHPSQFGVANPASPGGLIGKRATRHRRDADDIPNFTESNKRKRKAHDSDESPAPTRQRIDNGNSTPIWFAEQNALKNVQVDSALYSVEKLFTEKELAMTYNAAALAAHSYMQRQKTSEENDSPPNGKSDSSSENGKAITAAAEAEPEDADSPPGGASMERQYSHATRSTRGVNSYLSGFGIDALGDISYPGTFDALVKQIPKLPPPGLVYGSKTYSNKDPTSAGFAAGMNAEDANAEFELIRRARIYNEENGYGKNLERDEGARSLLEVASDTKKRYSWVKSDNKDLLKEVISSVREDANEGNELTLTPGGEQMSRQNTGDSMIKTTSSRGRNFKGRNPA</sequence>
<evidence type="ECO:0000256" key="4">
    <source>
        <dbReference type="ARBA" id="ARBA00023163"/>
    </source>
</evidence>
<evidence type="ECO:0008006" key="9">
    <source>
        <dbReference type="Google" id="ProtNLM"/>
    </source>
</evidence>
<keyword evidence="4" id="KW-0804">Transcription</keyword>
<dbReference type="GeneID" id="36594727"/>
<dbReference type="RefSeq" id="XP_024738764.1">
    <property type="nucleotide sequence ID" value="XM_024886650.1"/>
</dbReference>
<name>A0A2J6TFS0_9HELO</name>
<dbReference type="EMBL" id="KZ613785">
    <property type="protein sequence ID" value="PMD61860.1"/>
    <property type="molecule type" value="Genomic_DNA"/>
</dbReference>
<dbReference type="Proteomes" id="UP000235371">
    <property type="component" value="Unassembled WGS sequence"/>
</dbReference>
<feature type="region of interest" description="Disordered" evidence="6">
    <location>
        <begin position="508"/>
        <end position="550"/>
    </location>
</feature>
<dbReference type="STRING" id="1095630.A0A2J6TFS0"/>
<dbReference type="Pfam" id="PF08598">
    <property type="entry name" value="Sds3"/>
    <property type="match status" value="1"/>
</dbReference>
<feature type="compositionally biased region" description="Polar residues" evidence="6">
    <location>
        <begin position="332"/>
        <end position="344"/>
    </location>
</feature>
<keyword evidence="5" id="KW-0539">Nucleus</keyword>
<evidence type="ECO:0000256" key="1">
    <source>
        <dbReference type="ARBA" id="ARBA00004123"/>
    </source>
</evidence>
<feature type="region of interest" description="Disordered" evidence="6">
    <location>
        <begin position="18"/>
        <end position="42"/>
    </location>
</feature>
<evidence type="ECO:0000256" key="2">
    <source>
        <dbReference type="ARBA" id="ARBA00022491"/>
    </source>
</evidence>
<dbReference type="OrthoDB" id="70376at2759"/>
<evidence type="ECO:0000256" key="3">
    <source>
        <dbReference type="ARBA" id="ARBA00023015"/>
    </source>
</evidence>
<dbReference type="SMART" id="SM01401">
    <property type="entry name" value="Sds3"/>
    <property type="match status" value="1"/>
</dbReference>
<feature type="compositionally biased region" description="Polar residues" evidence="6">
    <location>
        <begin position="23"/>
        <end position="34"/>
    </location>
</feature>
<reference evidence="7 8" key="1">
    <citation type="submission" date="2016-04" db="EMBL/GenBank/DDBJ databases">
        <title>A degradative enzymes factory behind the ericoid mycorrhizal symbiosis.</title>
        <authorList>
            <consortium name="DOE Joint Genome Institute"/>
            <person name="Martino E."/>
            <person name="Morin E."/>
            <person name="Grelet G."/>
            <person name="Kuo A."/>
            <person name="Kohler A."/>
            <person name="Daghino S."/>
            <person name="Barry K."/>
            <person name="Choi C."/>
            <person name="Cichocki N."/>
            <person name="Clum A."/>
            <person name="Copeland A."/>
            <person name="Hainaut M."/>
            <person name="Haridas S."/>
            <person name="Labutti K."/>
            <person name="Lindquist E."/>
            <person name="Lipzen A."/>
            <person name="Khouja H.-R."/>
            <person name="Murat C."/>
            <person name="Ohm R."/>
            <person name="Olson A."/>
            <person name="Spatafora J."/>
            <person name="Veneault-Fourrey C."/>
            <person name="Henrissat B."/>
            <person name="Grigoriev I."/>
            <person name="Martin F."/>
            <person name="Perotto S."/>
        </authorList>
    </citation>
    <scope>NUCLEOTIDE SEQUENCE [LARGE SCALE GENOMIC DNA]</scope>
    <source>
        <strain evidence="7 8">E</strain>
    </source>
</reference>